<reference evidence="1 2" key="1">
    <citation type="journal article" date="2014" name="Genome Announc.">
        <title>Draft Genome Sequence of Streptomyces fradiae ATCC 19609, a Strain Highly Sensitive to Antibiotics.</title>
        <authorList>
            <person name="Bekker O.B."/>
            <person name="Klimina K.M."/>
            <person name="Vatlin A.A."/>
            <person name="Zakharevich N.V."/>
            <person name="Kasianov A.S."/>
            <person name="Danilenko V.N."/>
        </authorList>
    </citation>
    <scope>NUCLEOTIDE SEQUENCE [LARGE SCALE GENOMIC DNA]</scope>
    <source>
        <strain evidence="1 2">ATCC 19609</strain>
    </source>
</reference>
<protein>
    <submittedName>
        <fullName evidence="1">Enoyl-CoA hydratase/isomerase family protein</fullName>
    </submittedName>
</protein>
<dbReference type="CDD" id="cd06558">
    <property type="entry name" value="crotonase-like"/>
    <property type="match status" value="1"/>
</dbReference>
<proteinExistence type="predicted"/>
<comment type="caution">
    <text evidence="1">The sequence shown here is derived from an EMBL/GenBank/DDBJ whole genome shotgun (WGS) entry which is preliminary data.</text>
</comment>
<organism evidence="1 2">
    <name type="scientific">Streptomyces xinghaiensis</name>
    <dbReference type="NCBI Taxonomy" id="1038928"/>
    <lineage>
        <taxon>Bacteria</taxon>
        <taxon>Bacillati</taxon>
        <taxon>Actinomycetota</taxon>
        <taxon>Actinomycetes</taxon>
        <taxon>Kitasatosporales</taxon>
        <taxon>Streptomycetaceae</taxon>
        <taxon>Streptomyces</taxon>
    </lineage>
</organism>
<dbReference type="EMBL" id="JNAD02000001">
    <property type="protein sequence ID" value="RKM98729.1"/>
    <property type="molecule type" value="Genomic_DNA"/>
</dbReference>
<dbReference type="GO" id="GO:0016853">
    <property type="term" value="F:isomerase activity"/>
    <property type="evidence" value="ECO:0007669"/>
    <property type="project" value="UniProtKB-KW"/>
</dbReference>
<evidence type="ECO:0000313" key="2">
    <source>
        <dbReference type="Proteomes" id="UP000028058"/>
    </source>
</evidence>
<dbReference type="PANTHER" id="PTHR43459:SF1">
    <property type="entry name" value="EG:BACN32G11.4 PROTEIN"/>
    <property type="match status" value="1"/>
</dbReference>
<dbReference type="Pfam" id="PF00378">
    <property type="entry name" value="ECH_1"/>
    <property type="match status" value="1"/>
</dbReference>
<dbReference type="InterPro" id="IPR001753">
    <property type="entry name" value="Enoyl-CoA_hydra/iso"/>
</dbReference>
<dbReference type="Proteomes" id="UP000028058">
    <property type="component" value="Unassembled WGS sequence"/>
</dbReference>
<dbReference type="PANTHER" id="PTHR43459">
    <property type="entry name" value="ENOYL-COA HYDRATASE"/>
    <property type="match status" value="1"/>
</dbReference>
<dbReference type="Gene3D" id="3.90.226.10">
    <property type="entry name" value="2-enoyl-CoA Hydratase, Chain A, domain 1"/>
    <property type="match status" value="1"/>
</dbReference>
<name>A0A3R7EY10_9ACTN</name>
<gene>
    <name evidence="1" type="ORF">SFRA_000130</name>
</gene>
<sequence>MASDHGSHSDHGDTWTGHVPPVPFEEYSERYSAFFKMRRENGVIELRLHTDDGPYIHNWAAHNAWSRVWQDVGNDPGNQVLIITATGDSWFRGDPDKTWQKPIADEEPDYIFQQTYDGWKLIESFVGNLDIPTIAAVNGPGIHTEFALLCDITLAVEEADFMDPHFLAGSAPGDGQALVLQALMGTKRAAYHIYGGKPIPARTALELGIVSDVLPREQLLDRAWELAEFIMQRPRFARWATHNILARPWKKLVAEDFGFHISQQMLSTVASKELIPIRSLIADAGARKIW</sequence>
<accession>A0A3R7EY10</accession>
<dbReference type="OrthoDB" id="9807606at2"/>
<keyword evidence="2" id="KW-1185">Reference proteome</keyword>
<dbReference type="RefSeq" id="WP_050363343.1">
    <property type="nucleotide sequence ID" value="NZ_CP134822.1"/>
</dbReference>
<dbReference type="AlphaFoldDB" id="A0A3R7EY10"/>
<evidence type="ECO:0000313" key="1">
    <source>
        <dbReference type="EMBL" id="RKM98729.1"/>
    </source>
</evidence>
<dbReference type="SUPFAM" id="SSF52096">
    <property type="entry name" value="ClpP/crotonase"/>
    <property type="match status" value="1"/>
</dbReference>
<dbReference type="InterPro" id="IPR029045">
    <property type="entry name" value="ClpP/crotonase-like_dom_sf"/>
</dbReference>